<protein>
    <recommendedName>
        <fullName evidence="3">Synaptosomal-associated protein 25</fullName>
    </recommendedName>
</protein>
<organism evidence="1 2">
    <name type="scientific">Rotaria magnacalcarata</name>
    <dbReference type="NCBI Taxonomy" id="392030"/>
    <lineage>
        <taxon>Eukaryota</taxon>
        <taxon>Metazoa</taxon>
        <taxon>Spiralia</taxon>
        <taxon>Gnathifera</taxon>
        <taxon>Rotifera</taxon>
        <taxon>Eurotatoria</taxon>
        <taxon>Bdelloidea</taxon>
        <taxon>Philodinida</taxon>
        <taxon>Philodinidae</taxon>
        <taxon>Rotaria</taxon>
    </lineage>
</organism>
<proteinExistence type="predicted"/>
<evidence type="ECO:0000313" key="2">
    <source>
        <dbReference type="Proteomes" id="UP000681967"/>
    </source>
</evidence>
<reference evidence="1" key="1">
    <citation type="submission" date="2021-02" db="EMBL/GenBank/DDBJ databases">
        <authorList>
            <person name="Nowell W R."/>
        </authorList>
    </citation>
    <scope>NUCLEOTIDE SEQUENCE</scope>
</reference>
<dbReference type="AlphaFoldDB" id="A0A8S3C249"/>
<comment type="caution">
    <text evidence="1">The sequence shown here is derived from an EMBL/GenBank/DDBJ whole genome shotgun (WGS) entry which is preliminary data.</text>
</comment>
<dbReference type="Gene3D" id="1.20.5.110">
    <property type="match status" value="1"/>
</dbReference>
<dbReference type="SUPFAM" id="SSF58038">
    <property type="entry name" value="SNARE fusion complex"/>
    <property type="match status" value="1"/>
</dbReference>
<name>A0A8S3C249_9BILA</name>
<dbReference type="EMBL" id="CAJOBH010148886">
    <property type="protein sequence ID" value="CAF4838329.1"/>
    <property type="molecule type" value="Genomic_DNA"/>
</dbReference>
<accession>A0A8S3C249</accession>
<evidence type="ECO:0000313" key="1">
    <source>
        <dbReference type="EMBL" id="CAF4838329.1"/>
    </source>
</evidence>
<dbReference type="Proteomes" id="UP000681967">
    <property type="component" value="Unassembled WGS sequence"/>
</dbReference>
<sequence length="97" mass="10889">MVLPFTSKAVETAPVTNEPPRVLTEEEQILLSIDKGVHESLESTRRMLGLCEDSKEAGIRTLVMLDEQGGKNALLIRKSIIIFFAYLFVIKTLEELL</sequence>
<gene>
    <name evidence="1" type="ORF">BYL167_LOCUS49723</name>
</gene>
<evidence type="ECO:0008006" key="3">
    <source>
        <dbReference type="Google" id="ProtNLM"/>
    </source>
</evidence>